<evidence type="ECO:0000256" key="4">
    <source>
        <dbReference type="ARBA" id="ARBA00023002"/>
    </source>
</evidence>
<dbReference type="EMBL" id="BOOB01000040">
    <property type="protein sequence ID" value="GIH34998.1"/>
    <property type="molecule type" value="Genomic_DNA"/>
</dbReference>
<dbReference type="InterPro" id="IPR036396">
    <property type="entry name" value="Cyt_P450_sf"/>
</dbReference>
<organism evidence="8 9">
    <name type="scientific">Microbispora amethystogenes</name>
    <dbReference type="NCBI Taxonomy" id="1427754"/>
    <lineage>
        <taxon>Bacteria</taxon>
        <taxon>Bacillati</taxon>
        <taxon>Actinomycetota</taxon>
        <taxon>Actinomycetes</taxon>
        <taxon>Streptosporangiales</taxon>
        <taxon>Streptosporangiaceae</taxon>
        <taxon>Microbispora</taxon>
    </lineage>
</organism>
<protein>
    <submittedName>
        <fullName evidence="8">Cytochrome P450</fullName>
    </submittedName>
</protein>
<dbReference type="PANTHER" id="PTHR24291">
    <property type="entry name" value="CYTOCHROME P450 FAMILY 4"/>
    <property type="match status" value="1"/>
</dbReference>
<evidence type="ECO:0000313" key="9">
    <source>
        <dbReference type="Proteomes" id="UP000651728"/>
    </source>
</evidence>
<dbReference type="Gene3D" id="1.10.630.10">
    <property type="entry name" value="Cytochrome P450"/>
    <property type="match status" value="1"/>
</dbReference>
<proteinExistence type="inferred from homology"/>
<evidence type="ECO:0000256" key="2">
    <source>
        <dbReference type="ARBA" id="ARBA00022617"/>
    </source>
</evidence>
<keyword evidence="2 7" id="KW-0349">Heme</keyword>
<dbReference type="Proteomes" id="UP000651728">
    <property type="component" value="Unassembled WGS sequence"/>
</dbReference>
<evidence type="ECO:0000256" key="6">
    <source>
        <dbReference type="ARBA" id="ARBA00023033"/>
    </source>
</evidence>
<reference evidence="8 9" key="1">
    <citation type="submission" date="2021-01" db="EMBL/GenBank/DDBJ databases">
        <title>Whole genome shotgun sequence of Microbispora amethystogenes NBRC 101907.</title>
        <authorList>
            <person name="Komaki H."/>
            <person name="Tamura T."/>
        </authorList>
    </citation>
    <scope>NUCLEOTIDE SEQUENCE [LARGE SCALE GENOMIC DNA]</scope>
    <source>
        <strain evidence="8 9">NBRC 101907</strain>
    </source>
</reference>
<dbReference type="InterPro" id="IPR017972">
    <property type="entry name" value="Cyt_P450_CS"/>
</dbReference>
<keyword evidence="5 7" id="KW-0408">Iron</keyword>
<dbReference type="Pfam" id="PF00067">
    <property type="entry name" value="p450"/>
    <property type="match status" value="1"/>
</dbReference>
<comment type="similarity">
    <text evidence="1 7">Belongs to the cytochrome P450 family.</text>
</comment>
<dbReference type="InterPro" id="IPR050196">
    <property type="entry name" value="Cytochrome_P450_Monoox"/>
</dbReference>
<evidence type="ECO:0000256" key="1">
    <source>
        <dbReference type="ARBA" id="ARBA00010617"/>
    </source>
</evidence>
<dbReference type="PROSITE" id="PS00086">
    <property type="entry name" value="CYTOCHROME_P450"/>
    <property type="match status" value="1"/>
</dbReference>
<gene>
    <name evidence="8" type="ORF">Mam01_51620</name>
</gene>
<comment type="caution">
    <text evidence="8">The sequence shown here is derived from an EMBL/GenBank/DDBJ whole genome shotgun (WGS) entry which is preliminary data.</text>
</comment>
<name>A0ABQ4FJQ6_9ACTN</name>
<evidence type="ECO:0000256" key="3">
    <source>
        <dbReference type="ARBA" id="ARBA00022723"/>
    </source>
</evidence>
<evidence type="ECO:0000256" key="7">
    <source>
        <dbReference type="RuleBase" id="RU000461"/>
    </source>
</evidence>
<accession>A0ABQ4FJQ6</accession>
<keyword evidence="9" id="KW-1185">Reference proteome</keyword>
<dbReference type="PANTHER" id="PTHR24291:SF50">
    <property type="entry name" value="BIFUNCTIONAL ALBAFLAVENONE MONOOXYGENASE_TERPENE SYNTHASE"/>
    <property type="match status" value="1"/>
</dbReference>
<evidence type="ECO:0000256" key="5">
    <source>
        <dbReference type="ARBA" id="ARBA00023004"/>
    </source>
</evidence>
<dbReference type="PRINTS" id="PR00385">
    <property type="entry name" value="P450"/>
</dbReference>
<sequence>MWSLDEAQARGVRPHAYRERETAVTSEAIDIRPPARSLSLPLRRTIRPLLRDPVNMLAGTAQRARGKVVRLNLGPFRPYLVSHPDHVQQVLRGDWENHPREGAFWKPVERLAGRSILTEGPDWESSRRILQPLFTSRYVASLTQDMAETIDEELTAWEAHARAGRWIDVCEELGRLVSRTVIRVLFGDKISVADAERLAPAYGIAATSFTSRLLMPFAPEWVPMPGDRAFKRAAEVIDDVVLPLVRQARRDPGDGNDIISALARARRDEDDPSAERRIRDDLVSIYGSSSETTAVALTWLWPLLHDHPEVAARLYDEVETVVGHGPVDPSCLPRLTYMKSVFQEMLRLYPPGWMIPRMARRAGLLGDVPIEPGATLLISPYVTHRLEEFWERPNEFDPERFAVDQRERRHRYAYFPFGGGPHLCLGQHLFYVEAPLIVAGILARFRPRVRAPRPLTPFPGASMRPKETVEVRLDPVAGGAGA</sequence>
<keyword evidence="4 7" id="KW-0560">Oxidoreductase</keyword>
<evidence type="ECO:0000313" key="8">
    <source>
        <dbReference type="EMBL" id="GIH34998.1"/>
    </source>
</evidence>
<keyword evidence="6 7" id="KW-0503">Monooxygenase</keyword>
<dbReference type="InterPro" id="IPR001128">
    <property type="entry name" value="Cyt_P450"/>
</dbReference>
<dbReference type="SUPFAM" id="SSF48264">
    <property type="entry name" value="Cytochrome P450"/>
    <property type="match status" value="1"/>
</dbReference>
<keyword evidence="3 7" id="KW-0479">Metal-binding</keyword>
<dbReference type="PRINTS" id="PR00463">
    <property type="entry name" value="EP450I"/>
</dbReference>
<dbReference type="InterPro" id="IPR002401">
    <property type="entry name" value="Cyt_P450_E_grp-I"/>
</dbReference>